<protein>
    <submittedName>
        <fullName evidence="2">Uncharacterized protein</fullName>
    </submittedName>
</protein>
<reference evidence="2" key="2">
    <citation type="submission" date="2024-09" db="EMBL/GenBank/DDBJ databases">
        <authorList>
            <person name="Veyrier F.J."/>
        </authorList>
    </citation>
    <scope>NUCLEOTIDE SEQUENCE</scope>
    <source>
        <strain evidence="2">17694</strain>
    </source>
</reference>
<reference evidence="2" key="1">
    <citation type="journal article" date="2022" name="Res Sq">
        <title>Evolution of multicellular longitudinally dividing oral cavity symbionts (Neisseriaceae).</title>
        <authorList>
            <person name="Nyongesa S."/>
            <person name="Weber P."/>
            <person name="Bernet E."/>
            <person name="Pullido F."/>
            <person name="Nieckarz M."/>
            <person name="Delaby M."/>
            <person name="Nieves C."/>
            <person name="Viehboeck T."/>
            <person name="Krause N."/>
            <person name="Rivera-Millot A."/>
            <person name="Nakamura A."/>
            <person name="Vischer N."/>
            <person name="VanNieuwenhze M."/>
            <person name="Brun Y."/>
            <person name="Cava F."/>
            <person name="Bulgheresi S."/>
            <person name="Veyrier F."/>
        </authorList>
    </citation>
    <scope>NUCLEOTIDE SEQUENCE</scope>
    <source>
        <strain evidence="2">17694</strain>
    </source>
</reference>
<dbReference type="Proteomes" id="UP000831534">
    <property type="component" value="Chromosome"/>
</dbReference>
<dbReference type="KEGG" id="ckh:LVJ77_07825"/>
<keyword evidence="1" id="KW-0472">Membrane</keyword>
<accession>A0A8T9MUW2</accession>
<dbReference type="AlphaFoldDB" id="A0A8T9MUW2"/>
<sequence length="185" mass="20701">MPKAHKDADVNRFLTLMVALYFLGSLLAGLLANIADIMRPAPAGLAGQAAFGWLQPLTSGTMWLCAVFATASLLQLQRCNERGEIRTWNAARVAGIVLMLALTLPSVRLWAYALWDWTNGRQTVSFVPFAHLLTALCQPLLFAACAGALWRQWHIVRRLRRLPSEPHTSVFPPPPTRSHPWRPRR</sequence>
<evidence type="ECO:0000313" key="3">
    <source>
        <dbReference type="Proteomes" id="UP000831534"/>
    </source>
</evidence>
<dbReference type="RefSeq" id="WP_027010039.1">
    <property type="nucleotide sequence ID" value="NZ_CP091521.1"/>
</dbReference>
<organism evidence="2 3">
    <name type="scientific">Conchiformibius kuhniae</name>
    <dbReference type="NCBI Taxonomy" id="211502"/>
    <lineage>
        <taxon>Bacteria</taxon>
        <taxon>Pseudomonadati</taxon>
        <taxon>Pseudomonadota</taxon>
        <taxon>Betaproteobacteria</taxon>
        <taxon>Neisseriales</taxon>
        <taxon>Neisseriaceae</taxon>
        <taxon>Conchiformibius</taxon>
    </lineage>
</organism>
<feature type="transmembrane region" description="Helical" evidence="1">
    <location>
        <begin position="54"/>
        <end position="74"/>
    </location>
</feature>
<evidence type="ECO:0000313" key="2">
    <source>
        <dbReference type="EMBL" id="UOP04286.1"/>
    </source>
</evidence>
<keyword evidence="1" id="KW-1133">Transmembrane helix</keyword>
<keyword evidence="3" id="KW-1185">Reference proteome</keyword>
<keyword evidence="1" id="KW-0812">Transmembrane</keyword>
<feature type="transmembrane region" description="Helical" evidence="1">
    <location>
        <begin position="12"/>
        <end position="34"/>
    </location>
</feature>
<evidence type="ECO:0000256" key="1">
    <source>
        <dbReference type="SAM" id="Phobius"/>
    </source>
</evidence>
<proteinExistence type="predicted"/>
<dbReference type="EMBL" id="CP091521">
    <property type="protein sequence ID" value="UOP04286.1"/>
    <property type="molecule type" value="Genomic_DNA"/>
</dbReference>
<gene>
    <name evidence="2" type="ORF">LVJ77_07825</name>
</gene>
<feature type="transmembrane region" description="Helical" evidence="1">
    <location>
        <begin position="127"/>
        <end position="150"/>
    </location>
</feature>
<feature type="transmembrane region" description="Helical" evidence="1">
    <location>
        <begin position="95"/>
        <end position="115"/>
    </location>
</feature>
<name>A0A8T9MUW2_9NEIS</name>